<dbReference type="PROSITE" id="PS00137">
    <property type="entry name" value="SUBTILASE_HIS"/>
    <property type="match status" value="1"/>
</dbReference>
<evidence type="ECO:0000256" key="6">
    <source>
        <dbReference type="PROSITE-ProRule" id="PRU01240"/>
    </source>
</evidence>
<organism evidence="7 8">
    <name type="scientific">Wenzhouxiangella marina</name>
    <dbReference type="NCBI Taxonomy" id="1579979"/>
    <lineage>
        <taxon>Bacteria</taxon>
        <taxon>Pseudomonadati</taxon>
        <taxon>Pseudomonadota</taxon>
        <taxon>Gammaproteobacteria</taxon>
        <taxon>Chromatiales</taxon>
        <taxon>Wenzhouxiangellaceae</taxon>
        <taxon>Wenzhouxiangella</taxon>
    </lineage>
</organism>
<dbReference type="RefSeq" id="WP_169751065.1">
    <property type="nucleotide sequence ID" value="NZ_CP012154.1"/>
</dbReference>
<dbReference type="SUPFAM" id="SSF52743">
    <property type="entry name" value="Subtilisin-like"/>
    <property type="match status" value="1"/>
</dbReference>
<dbReference type="SMART" id="SM00089">
    <property type="entry name" value="PKD"/>
    <property type="match status" value="1"/>
</dbReference>
<dbReference type="InterPro" id="IPR000601">
    <property type="entry name" value="PKD_dom"/>
</dbReference>
<dbReference type="Gene3D" id="2.60.40.10">
    <property type="entry name" value="Immunoglobulins"/>
    <property type="match status" value="1"/>
</dbReference>
<dbReference type="InterPro" id="IPR003137">
    <property type="entry name" value="PA_domain"/>
</dbReference>
<dbReference type="Gene3D" id="3.30.70.80">
    <property type="entry name" value="Peptidase S8 propeptide/proteinase inhibitor I9"/>
    <property type="match status" value="1"/>
</dbReference>
<dbReference type="EMBL" id="CP012154">
    <property type="protein sequence ID" value="AKS40477.1"/>
    <property type="molecule type" value="Genomic_DNA"/>
</dbReference>
<dbReference type="InterPro" id="IPR022409">
    <property type="entry name" value="PKD/Chitinase_dom"/>
</dbReference>
<dbReference type="SUPFAM" id="SSF54897">
    <property type="entry name" value="Protease propeptides/inhibitors"/>
    <property type="match status" value="1"/>
</dbReference>
<evidence type="ECO:0000256" key="1">
    <source>
        <dbReference type="ARBA" id="ARBA00011073"/>
    </source>
</evidence>
<feature type="active site" description="Charge relay system" evidence="6">
    <location>
        <position position="158"/>
    </location>
</feature>
<comment type="similarity">
    <text evidence="1 6">Belongs to the peptidase S8 family.</text>
</comment>
<dbReference type="PROSITE" id="PS50093">
    <property type="entry name" value="PKD"/>
    <property type="match status" value="1"/>
</dbReference>
<feature type="active site" description="Charge relay system" evidence="6">
    <location>
        <position position="448"/>
    </location>
</feature>
<dbReference type="InterPro" id="IPR000209">
    <property type="entry name" value="Peptidase_S8/S53_dom"/>
</dbReference>
<dbReference type="Pfam" id="PF02225">
    <property type="entry name" value="PA"/>
    <property type="match status" value="1"/>
</dbReference>
<dbReference type="GO" id="GO:0006508">
    <property type="term" value="P:proteolysis"/>
    <property type="evidence" value="ECO:0007669"/>
    <property type="project" value="UniProtKB-KW"/>
</dbReference>
<evidence type="ECO:0000256" key="3">
    <source>
        <dbReference type="ARBA" id="ARBA00022670"/>
    </source>
</evidence>
<dbReference type="SUPFAM" id="SSF49299">
    <property type="entry name" value="PKD domain"/>
    <property type="match status" value="1"/>
</dbReference>
<evidence type="ECO:0000256" key="5">
    <source>
        <dbReference type="ARBA" id="ARBA00022825"/>
    </source>
</evidence>
<keyword evidence="4 6" id="KW-0378">Hydrolase</keyword>
<dbReference type="STRING" id="1579979.WM2015_86"/>
<dbReference type="PROSITE" id="PS51892">
    <property type="entry name" value="SUBTILASE"/>
    <property type="match status" value="1"/>
</dbReference>
<dbReference type="InterPro" id="IPR023828">
    <property type="entry name" value="Peptidase_S8_Ser-AS"/>
</dbReference>
<dbReference type="Pfam" id="PF18911">
    <property type="entry name" value="PKD_4"/>
    <property type="match status" value="1"/>
</dbReference>
<evidence type="ECO:0000313" key="7">
    <source>
        <dbReference type="EMBL" id="AKS40477.1"/>
    </source>
</evidence>
<keyword evidence="5 6" id="KW-0720">Serine protease</keyword>
<dbReference type="InterPro" id="IPR022398">
    <property type="entry name" value="Peptidase_S8_His-AS"/>
</dbReference>
<evidence type="ECO:0000256" key="4">
    <source>
        <dbReference type="ARBA" id="ARBA00022801"/>
    </source>
</evidence>
<dbReference type="InterPro" id="IPR035986">
    <property type="entry name" value="PKD_dom_sf"/>
</dbReference>
<dbReference type="PANTHER" id="PTHR43806">
    <property type="entry name" value="PEPTIDASE S8"/>
    <property type="match status" value="1"/>
</dbReference>
<evidence type="ECO:0000256" key="2">
    <source>
        <dbReference type="ARBA" id="ARBA00022512"/>
    </source>
</evidence>
<name>A0A0K0XS79_9GAMM</name>
<dbReference type="GO" id="GO:0004252">
    <property type="term" value="F:serine-type endopeptidase activity"/>
    <property type="evidence" value="ECO:0007669"/>
    <property type="project" value="UniProtKB-UniRule"/>
</dbReference>
<feature type="active site" description="Charge relay system" evidence="6">
    <location>
        <position position="125"/>
    </location>
</feature>
<proteinExistence type="inferred from homology"/>
<dbReference type="Gene3D" id="3.40.50.200">
    <property type="entry name" value="Peptidase S8/S53 domain"/>
    <property type="match status" value="1"/>
</dbReference>
<protein>
    <submittedName>
        <fullName evidence="7">Serine peptidase</fullName>
    </submittedName>
</protein>
<dbReference type="InterPro" id="IPR050131">
    <property type="entry name" value="Peptidase_S8_subtilisin-like"/>
</dbReference>
<evidence type="ECO:0000313" key="8">
    <source>
        <dbReference type="Proteomes" id="UP000066624"/>
    </source>
</evidence>
<dbReference type="CDD" id="cd00146">
    <property type="entry name" value="PKD"/>
    <property type="match status" value="1"/>
</dbReference>
<dbReference type="InterPro" id="IPR037045">
    <property type="entry name" value="S8pro/Inhibitor_I9_sf"/>
</dbReference>
<dbReference type="PRINTS" id="PR00723">
    <property type="entry name" value="SUBTILISIN"/>
</dbReference>
<dbReference type="InterPro" id="IPR036852">
    <property type="entry name" value="Peptidase_S8/S53_dom_sf"/>
</dbReference>
<dbReference type="KEGG" id="wma:WM2015_86"/>
<dbReference type="Gene3D" id="3.50.30.30">
    <property type="match status" value="1"/>
</dbReference>
<sequence length="686" mass="68730">MTVSKLLAGALIGAVGLASAMSAVAEDNRYIVQFAPGAAGNGKAAIQAAGGRIERDLTQHSINAVAITIPSQALEALSNNPNVVNVEVDERVYPMADQVPFGIPMVQADLVSDAFVGNQKVCIIDSGYQIGHSDLQSTNVTGDFLAGSGDPFIDSCGHGTHVAGTIAALANGSGVVGVMPSGNIALHIVKVFGDDNWTSGSCGWSYNSDLIAAAYECRDAGATVINMSLGGGGATSAAAQAFQDLADQGILSIAAAGNDGTTQMSYPASYDAVVSVGAIDVNGNLGSFSQRNSQVELAAPGVDVISTVPYTAATVNVDRDYTVSAMDRSAQTTASGGLVDGGLCTSAGNWSGQVVLCERGSVSFSEKVSAVEAGGGVAAIVYNNEPGGFGGLLDCKGNPNSACSSIPAVSMSQADGQSLVANQLGASAFVSTVYTAPADGYDSYNGTSMATPHVAAVAALVWSYAPDMTVPEIRQLLTSTALDLGTPGRDNDFGFGLVQAQAAIDALGGGGPDPDPNAAPTAAFSFSCNELACSFDGSGSSDSDGSIASYSWNFGDGNGASGASASHSFAADGSYSVTLTVTDNDGASDSVTQQVTVATNGGGGDPSGIELTGVGYKVQGRWRADLSWSGAQGGSVDIVRNGSVVTTTANDGAYTDATSFKGGGTLTYQVCEAGTSNCSATVTLIY</sequence>
<dbReference type="Proteomes" id="UP000066624">
    <property type="component" value="Chromosome"/>
</dbReference>
<keyword evidence="8" id="KW-1185">Reference proteome</keyword>
<dbReference type="PATRIC" id="fig|1579979.3.peg.91"/>
<accession>A0A0K0XS79</accession>
<dbReference type="AlphaFoldDB" id="A0A0K0XS79"/>
<dbReference type="InterPro" id="IPR015500">
    <property type="entry name" value="Peptidase_S8_subtilisin-rel"/>
</dbReference>
<gene>
    <name evidence="7" type="ORF">WM2015_86</name>
</gene>
<reference evidence="7 8" key="1">
    <citation type="submission" date="2015-07" db="EMBL/GenBank/DDBJ databases">
        <authorList>
            <person name="Noorani M."/>
        </authorList>
    </citation>
    <scope>NUCLEOTIDE SEQUENCE [LARGE SCALE GENOMIC DNA]</scope>
    <source>
        <strain evidence="7 8">KCTC 42284</strain>
    </source>
</reference>
<keyword evidence="2" id="KW-0964">Secreted</keyword>
<keyword evidence="3 6" id="KW-0645">Protease</keyword>
<keyword evidence="2" id="KW-0134">Cell wall</keyword>
<dbReference type="Pfam" id="PF00082">
    <property type="entry name" value="Peptidase_S8"/>
    <property type="match status" value="2"/>
</dbReference>
<dbReference type="PANTHER" id="PTHR43806:SF11">
    <property type="entry name" value="CEREVISIN-RELATED"/>
    <property type="match status" value="1"/>
</dbReference>
<dbReference type="PROSITE" id="PS00138">
    <property type="entry name" value="SUBTILASE_SER"/>
    <property type="match status" value="1"/>
</dbReference>
<dbReference type="InterPro" id="IPR013783">
    <property type="entry name" value="Ig-like_fold"/>
</dbReference>
<dbReference type="GO" id="GO:0005615">
    <property type="term" value="C:extracellular space"/>
    <property type="evidence" value="ECO:0007669"/>
    <property type="project" value="TreeGrafter"/>
</dbReference>